<dbReference type="EMBL" id="CAMGYJ010000006">
    <property type="protein sequence ID" value="CAI0429370.1"/>
    <property type="molecule type" value="Genomic_DNA"/>
</dbReference>
<dbReference type="Proteomes" id="UP001154282">
    <property type="component" value="Unassembled WGS sequence"/>
</dbReference>
<name>A0AAV0L5H3_9ROSI</name>
<reference evidence="1" key="1">
    <citation type="submission" date="2022-08" db="EMBL/GenBank/DDBJ databases">
        <authorList>
            <person name="Gutierrez-Valencia J."/>
        </authorList>
    </citation>
    <scope>NUCLEOTIDE SEQUENCE</scope>
</reference>
<comment type="caution">
    <text evidence="1">The sequence shown here is derived from an EMBL/GenBank/DDBJ whole genome shotgun (WGS) entry which is preliminary data.</text>
</comment>
<evidence type="ECO:0000313" key="1">
    <source>
        <dbReference type="EMBL" id="CAI0429370.1"/>
    </source>
</evidence>
<evidence type="ECO:0000313" key="2">
    <source>
        <dbReference type="Proteomes" id="UP001154282"/>
    </source>
</evidence>
<dbReference type="AlphaFoldDB" id="A0AAV0L5H3"/>
<sequence>MACITCTNMFNRAASRIVISGAATYCWTQNSGRR</sequence>
<keyword evidence="2" id="KW-1185">Reference proteome</keyword>
<accession>A0AAV0L5H3</accession>
<protein>
    <submittedName>
        <fullName evidence="1">Uncharacterized protein</fullName>
    </submittedName>
</protein>
<gene>
    <name evidence="1" type="ORF">LITE_LOCUS22091</name>
</gene>
<organism evidence="1 2">
    <name type="scientific">Linum tenue</name>
    <dbReference type="NCBI Taxonomy" id="586396"/>
    <lineage>
        <taxon>Eukaryota</taxon>
        <taxon>Viridiplantae</taxon>
        <taxon>Streptophyta</taxon>
        <taxon>Embryophyta</taxon>
        <taxon>Tracheophyta</taxon>
        <taxon>Spermatophyta</taxon>
        <taxon>Magnoliopsida</taxon>
        <taxon>eudicotyledons</taxon>
        <taxon>Gunneridae</taxon>
        <taxon>Pentapetalae</taxon>
        <taxon>rosids</taxon>
        <taxon>fabids</taxon>
        <taxon>Malpighiales</taxon>
        <taxon>Linaceae</taxon>
        <taxon>Linum</taxon>
    </lineage>
</organism>
<proteinExistence type="predicted"/>